<accession>A0A8H8DH08</accession>
<organism evidence="1 2">
    <name type="scientific">Olpidium bornovanus</name>
    <dbReference type="NCBI Taxonomy" id="278681"/>
    <lineage>
        <taxon>Eukaryota</taxon>
        <taxon>Fungi</taxon>
        <taxon>Fungi incertae sedis</taxon>
        <taxon>Olpidiomycota</taxon>
        <taxon>Olpidiomycotina</taxon>
        <taxon>Olpidiomycetes</taxon>
        <taxon>Olpidiales</taxon>
        <taxon>Olpidiaceae</taxon>
        <taxon>Olpidium</taxon>
    </lineage>
</organism>
<reference evidence="1 2" key="1">
    <citation type="journal article" name="Sci. Rep.">
        <title>Genome-scale phylogenetic analyses confirm Olpidium as the closest living zoosporic fungus to the non-flagellated, terrestrial fungi.</title>
        <authorList>
            <person name="Chang Y."/>
            <person name="Rochon D."/>
            <person name="Sekimoto S."/>
            <person name="Wang Y."/>
            <person name="Chovatia M."/>
            <person name="Sandor L."/>
            <person name="Salamov A."/>
            <person name="Grigoriev I.V."/>
            <person name="Stajich J.E."/>
            <person name="Spatafora J.W."/>
        </authorList>
    </citation>
    <scope>NUCLEOTIDE SEQUENCE [LARGE SCALE GENOMIC DNA]</scope>
    <source>
        <strain evidence="1">S191</strain>
    </source>
</reference>
<keyword evidence="2" id="KW-1185">Reference proteome</keyword>
<dbReference type="Proteomes" id="UP000673691">
    <property type="component" value="Unassembled WGS sequence"/>
</dbReference>
<feature type="non-terminal residue" evidence="1">
    <location>
        <position position="1"/>
    </location>
</feature>
<name>A0A8H8DH08_9FUNG</name>
<dbReference type="EMBL" id="JAEFCI010009779">
    <property type="protein sequence ID" value="KAG5457612.1"/>
    <property type="molecule type" value="Genomic_DNA"/>
</dbReference>
<gene>
    <name evidence="1" type="ORF">BJ554DRAFT_2328</name>
</gene>
<evidence type="ECO:0000313" key="1">
    <source>
        <dbReference type="EMBL" id="KAG5457612.1"/>
    </source>
</evidence>
<sequence>SSSELNKIPGLQADRLVKAFEEAVRNLGNKLTSETWLLPVSRTRATPDFSVDGRLMFPTRLWTNIVGANRAGVSAPKPRNGPGGPLKNQAISFPSWLVSVRDVESEEGASPMFAVLAALTVIPEYPPGHIYVRARKRPGDGDNPAPHLEFYYNPQNQVCESDREYPFLPPIHVQEDPRWQRVQKTVETHRRQSDSAALELRMAVEELSRATTSEAGMEKICESG</sequence>
<dbReference type="AlphaFoldDB" id="A0A8H8DH08"/>
<comment type="caution">
    <text evidence="1">The sequence shown here is derived from an EMBL/GenBank/DDBJ whole genome shotgun (WGS) entry which is preliminary data.</text>
</comment>
<protein>
    <submittedName>
        <fullName evidence="1">Uncharacterized protein</fullName>
    </submittedName>
</protein>
<proteinExistence type="predicted"/>
<evidence type="ECO:0000313" key="2">
    <source>
        <dbReference type="Proteomes" id="UP000673691"/>
    </source>
</evidence>